<name>A0A914VG33_9BILA</name>
<proteinExistence type="predicted"/>
<keyword evidence="1" id="KW-1185">Reference proteome</keyword>
<reference evidence="2" key="1">
    <citation type="submission" date="2022-11" db="UniProtKB">
        <authorList>
            <consortium name="WormBaseParasite"/>
        </authorList>
    </citation>
    <scope>IDENTIFICATION</scope>
</reference>
<evidence type="ECO:0000313" key="2">
    <source>
        <dbReference type="WBParaSite" id="PSAMB.scaffold1848size27296.g15177.t1"/>
    </source>
</evidence>
<dbReference type="WBParaSite" id="PSAMB.scaffold1848size27296.g15177.t1">
    <property type="protein sequence ID" value="PSAMB.scaffold1848size27296.g15177.t1"/>
    <property type="gene ID" value="PSAMB.scaffold1848size27296.g15177"/>
</dbReference>
<dbReference type="Proteomes" id="UP000887566">
    <property type="component" value="Unplaced"/>
</dbReference>
<organism evidence="1 2">
    <name type="scientific">Plectus sambesii</name>
    <dbReference type="NCBI Taxonomy" id="2011161"/>
    <lineage>
        <taxon>Eukaryota</taxon>
        <taxon>Metazoa</taxon>
        <taxon>Ecdysozoa</taxon>
        <taxon>Nematoda</taxon>
        <taxon>Chromadorea</taxon>
        <taxon>Plectida</taxon>
        <taxon>Plectina</taxon>
        <taxon>Plectoidea</taxon>
        <taxon>Plectidae</taxon>
        <taxon>Plectus</taxon>
    </lineage>
</organism>
<protein>
    <submittedName>
        <fullName evidence="2">Uncharacterized protein</fullName>
    </submittedName>
</protein>
<sequence>MLTTNANIHIDWSDMRLPNGACIQSNVLFPDLGSKFGGAKLRANIYRTQRYVIRVASGITAETNTIFCHLDAADFQGNSHFFVCTLLTYIHEKANAFAL</sequence>
<dbReference type="AlphaFoldDB" id="A0A914VG33"/>
<accession>A0A914VG33</accession>
<evidence type="ECO:0000313" key="1">
    <source>
        <dbReference type="Proteomes" id="UP000887566"/>
    </source>
</evidence>